<dbReference type="EMBL" id="ABKLER030000033">
    <property type="protein sequence ID" value="EMN4147589.1"/>
    <property type="molecule type" value="Genomic_DNA"/>
</dbReference>
<evidence type="ECO:0000313" key="2">
    <source>
        <dbReference type="EMBL" id="EMN4147589.1"/>
    </source>
</evidence>
<dbReference type="AlphaFoldDB" id="A0AAI9MPN0"/>
<sequence>MKRNIQMKKFSVTAVLILTGMLSSGAMATSFLPETCSDMDISVRTDYVNHEDVSHVFDCQPVI</sequence>
<feature type="signal peptide" evidence="1">
    <location>
        <begin position="1"/>
        <end position="28"/>
    </location>
</feature>
<proteinExistence type="predicted"/>
<accession>A0AAI9MPN0</accession>
<feature type="chain" id="PRO_5042509136" evidence="1">
    <location>
        <begin position="29"/>
        <end position="63"/>
    </location>
</feature>
<keyword evidence="1" id="KW-0732">Signal</keyword>
<dbReference type="RefSeq" id="WP_045890344.1">
    <property type="nucleotide sequence ID" value="NZ_CP056653.1"/>
</dbReference>
<evidence type="ECO:0000256" key="1">
    <source>
        <dbReference type="SAM" id="SignalP"/>
    </source>
</evidence>
<reference evidence="2" key="1">
    <citation type="submission" date="2024-02" db="EMBL/GenBank/DDBJ databases">
        <authorList>
            <consortium name="Clinical and Environmental Microbiology Branch: Whole genome sequencing antimicrobial resistance pathogens in the healthcare setting"/>
        </authorList>
    </citation>
    <scope>NUCLEOTIDE SEQUENCE</scope>
    <source>
        <strain evidence="2">2023GN-00102</strain>
    </source>
</reference>
<gene>
    <name evidence="2" type="ORF">PQQ21_004945</name>
</gene>
<comment type="caution">
    <text evidence="2">The sequence shown here is derived from an EMBL/GenBank/DDBJ whole genome shotgun (WGS) entry which is preliminary data.</text>
</comment>
<organism evidence="2">
    <name type="scientific">Citrobacter freundii</name>
    <dbReference type="NCBI Taxonomy" id="546"/>
    <lineage>
        <taxon>Bacteria</taxon>
        <taxon>Pseudomonadati</taxon>
        <taxon>Pseudomonadota</taxon>
        <taxon>Gammaproteobacteria</taxon>
        <taxon>Enterobacterales</taxon>
        <taxon>Enterobacteriaceae</taxon>
        <taxon>Citrobacter</taxon>
        <taxon>Citrobacter freundii complex</taxon>
    </lineage>
</organism>
<protein>
    <submittedName>
        <fullName evidence="2">Uncharacterized protein</fullName>
    </submittedName>
</protein>
<name>A0AAI9MPN0_CITFR</name>